<comment type="catalytic activity">
    <reaction evidence="9">
        <text>L-seryl-[protein] + ATP = O-phospho-L-seryl-[protein] + ADP + H(+)</text>
        <dbReference type="Rhea" id="RHEA:17989"/>
        <dbReference type="Rhea" id="RHEA-COMP:9863"/>
        <dbReference type="Rhea" id="RHEA-COMP:11604"/>
        <dbReference type="ChEBI" id="CHEBI:15378"/>
        <dbReference type="ChEBI" id="CHEBI:29999"/>
        <dbReference type="ChEBI" id="CHEBI:30616"/>
        <dbReference type="ChEBI" id="CHEBI:83421"/>
        <dbReference type="ChEBI" id="CHEBI:456216"/>
        <dbReference type="EC" id="2.7.11.1"/>
    </reaction>
</comment>
<accession>A0A1R2BF71</accession>
<keyword evidence="3" id="KW-0723">Serine/threonine-protein kinase</keyword>
<dbReference type="PANTHER" id="PTHR44899">
    <property type="entry name" value="CAMK FAMILY PROTEIN KINASE"/>
    <property type="match status" value="1"/>
</dbReference>
<keyword evidence="7" id="KW-0067">ATP-binding</keyword>
<feature type="region of interest" description="Disordered" evidence="11">
    <location>
        <begin position="589"/>
        <end position="615"/>
    </location>
</feature>
<evidence type="ECO:0000256" key="5">
    <source>
        <dbReference type="ARBA" id="ARBA00022741"/>
    </source>
</evidence>
<dbReference type="EC" id="2.7.11.1" evidence="2"/>
<feature type="coiled-coil region" evidence="10">
    <location>
        <begin position="435"/>
        <end position="480"/>
    </location>
</feature>
<evidence type="ECO:0000256" key="1">
    <source>
        <dbReference type="ARBA" id="ARBA00010886"/>
    </source>
</evidence>
<feature type="compositionally biased region" description="Basic and acidic residues" evidence="11">
    <location>
        <begin position="605"/>
        <end position="615"/>
    </location>
</feature>
<keyword evidence="10" id="KW-0175">Coiled coil</keyword>
<dbReference type="Gene3D" id="1.10.510.10">
    <property type="entry name" value="Transferase(Phosphotransferase) domain 1"/>
    <property type="match status" value="1"/>
</dbReference>
<dbReference type="FunFam" id="3.30.200.20:FF:000097">
    <property type="entry name" value="Probable serine/threonine-protein kinase nek1"/>
    <property type="match status" value="1"/>
</dbReference>
<keyword evidence="5" id="KW-0547">Nucleotide-binding</keyword>
<gene>
    <name evidence="13" type="ORF">SteCoe_25432</name>
</gene>
<protein>
    <recommendedName>
        <fullName evidence="2">non-specific serine/threonine protein kinase</fullName>
        <ecNumber evidence="2">2.7.11.1</ecNumber>
    </recommendedName>
</protein>
<dbReference type="EMBL" id="MPUH01000691">
    <property type="protein sequence ID" value="OMJ75426.1"/>
    <property type="molecule type" value="Genomic_DNA"/>
</dbReference>
<dbReference type="Proteomes" id="UP000187209">
    <property type="component" value="Unassembled WGS sequence"/>
</dbReference>
<dbReference type="AlphaFoldDB" id="A0A1R2BF71"/>
<dbReference type="SUPFAM" id="SSF56112">
    <property type="entry name" value="Protein kinase-like (PK-like)"/>
    <property type="match status" value="1"/>
</dbReference>
<dbReference type="InterPro" id="IPR051131">
    <property type="entry name" value="NEK_Ser/Thr_kinase_NIMA"/>
</dbReference>
<feature type="coiled-coil region" evidence="10">
    <location>
        <begin position="274"/>
        <end position="322"/>
    </location>
</feature>
<feature type="compositionally biased region" description="Pro residues" evidence="11">
    <location>
        <begin position="690"/>
        <end position="700"/>
    </location>
</feature>
<sequence length="843" mass="99591">MDKYEVLEQVGKGSFGAVTKIRRKADKKILVWKEICYGRMKEKEKQQLVSEVNILREFRHPNIVKYYDRIVDKPNSKIFIVMEYCEKGDLGHLIKKYKRDNELMSEDLIWKIFMQILIALQACHNRENGKILHRDIKPGNVLLDGNLNAKLADFGLSRIMGENSIYAETKVGTPYYMSPEQIADLRYNEKSDIWSAGCLLYEMTALRPPFQAKSHAELAAKINKGQVDKIPSKYSEDLQRVISWMMSLDPNQRPSVTEILNLPQITIKNKEKIARDEIFRLKEYENKLKEREEKVRKEKEELRKREEDIIRREKKIRETEKQKDLDKTKDLERPKTRCENREFLINNEEEAKKQQTPIQSPLWDKIGGKDKEKLTPKNQTIEKIEQLKERLRRENSNEKYQEMNINRVMTGEYDKEHKQEAKDTSKNLVLRDKDKEICRERLEKLQRERENSQERLELLRKLQKDNFRDQENNIRHIQKENLQERAPSIEKTISKDYLQNNSPIVPIRKTGKTNSRERTPEDNYTRDFTKDKILLEKPSTNVRDHYNFDAYMGKNNPQYKPLEKNDTYSKNIINLIPVEDLKQKNLERPALYPNAGNRKSPNTTTDKENIVERAKDSPVIPRRILKAERVFENIGQDLKARRDNSAPKNLDRYKGNNQTDGRLPDGYDKISPSRVNGGRNATDGQRNRTPPAPGKNPAPRPNVFAKPVDHKFVDRYSPDPHLRDNYKDIRNLYRNADNFKDIQRDYRAYDVKDQKRPATANVIGRKEDVYRGYAQGNYLYDKKDLAMGVQKRCTSAERKFSPLERESPDIYCRKDIYERPARGVNYYSPQLYQHYNPYANRVR</sequence>
<dbReference type="GO" id="GO:0005524">
    <property type="term" value="F:ATP binding"/>
    <property type="evidence" value="ECO:0007669"/>
    <property type="project" value="UniProtKB-KW"/>
</dbReference>
<dbReference type="OrthoDB" id="248923at2759"/>
<dbReference type="CDD" id="cd08217">
    <property type="entry name" value="STKc_Nek2"/>
    <property type="match status" value="1"/>
</dbReference>
<evidence type="ECO:0000256" key="9">
    <source>
        <dbReference type="ARBA" id="ARBA00048679"/>
    </source>
</evidence>
<dbReference type="Gene3D" id="3.30.200.20">
    <property type="entry name" value="Phosphorylase Kinase, domain 1"/>
    <property type="match status" value="2"/>
</dbReference>
<evidence type="ECO:0000256" key="7">
    <source>
        <dbReference type="ARBA" id="ARBA00022840"/>
    </source>
</evidence>
<reference evidence="13 14" key="1">
    <citation type="submission" date="2016-11" db="EMBL/GenBank/DDBJ databases">
        <title>The macronuclear genome of Stentor coeruleus: a giant cell with tiny introns.</title>
        <authorList>
            <person name="Slabodnick M."/>
            <person name="Ruby J.G."/>
            <person name="Reiff S.B."/>
            <person name="Swart E.C."/>
            <person name="Gosai S."/>
            <person name="Prabakaran S."/>
            <person name="Witkowska E."/>
            <person name="Larue G.E."/>
            <person name="Fisher S."/>
            <person name="Freeman R.M."/>
            <person name="Gunawardena J."/>
            <person name="Chu W."/>
            <person name="Stover N.A."/>
            <person name="Gregory B.D."/>
            <person name="Nowacki M."/>
            <person name="Derisi J."/>
            <person name="Roy S.W."/>
            <person name="Marshall W.F."/>
            <person name="Sood P."/>
        </authorList>
    </citation>
    <scope>NUCLEOTIDE SEQUENCE [LARGE SCALE GENOMIC DNA]</scope>
    <source>
        <strain evidence="13">WM001</strain>
    </source>
</reference>
<feature type="region of interest" description="Disordered" evidence="11">
    <location>
        <begin position="638"/>
        <end position="705"/>
    </location>
</feature>
<dbReference type="InterPro" id="IPR011009">
    <property type="entry name" value="Kinase-like_dom_sf"/>
</dbReference>
<evidence type="ECO:0000256" key="2">
    <source>
        <dbReference type="ARBA" id="ARBA00012513"/>
    </source>
</evidence>
<evidence type="ECO:0000256" key="6">
    <source>
        <dbReference type="ARBA" id="ARBA00022777"/>
    </source>
</evidence>
<evidence type="ECO:0000313" key="14">
    <source>
        <dbReference type="Proteomes" id="UP000187209"/>
    </source>
</evidence>
<organism evidence="13 14">
    <name type="scientific">Stentor coeruleus</name>
    <dbReference type="NCBI Taxonomy" id="5963"/>
    <lineage>
        <taxon>Eukaryota</taxon>
        <taxon>Sar</taxon>
        <taxon>Alveolata</taxon>
        <taxon>Ciliophora</taxon>
        <taxon>Postciliodesmatophora</taxon>
        <taxon>Heterotrichea</taxon>
        <taxon>Heterotrichida</taxon>
        <taxon>Stentoridae</taxon>
        <taxon>Stentor</taxon>
    </lineage>
</organism>
<dbReference type="PROSITE" id="PS00108">
    <property type="entry name" value="PROTEIN_KINASE_ST"/>
    <property type="match status" value="1"/>
</dbReference>
<proteinExistence type="inferred from homology"/>
<dbReference type="GO" id="GO:0004674">
    <property type="term" value="F:protein serine/threonine kinase activity"/>
    <property type="evidence" value="ECO:0007669"/>
    <property type="project" value="UniProtKB-KW"/>
</dbReference>
<comment type="catalytic activity">
    <reaction evidence="8">
        <text>L-threonyl-[protein] + ATP = O-phospho-L-threonyl-[protein] + ADP + H(+)</text>
        <dbReference type="Rhea" id="RHEA:46608"/>
        <dbReference type="Rhea" id="RHEA-COMP:11060"/>
        <dbReference type="Rhea" id="RHEA-COMP:11605"/>
        <dbReference type="ChEBI" id="CHEBI:15378"/>
        <dbReference type="ChEBI" id="CHEBI:30013"/>
        <dbReference type="ChEBI" id="CHEBI:30616"/>
        <dbReference type="ChEBI" id="CHEBI:61977"/>
        <dbReference type="ChEBI" id="CHEBI:456216"/>
        <dbReference type="EC" id="2.7.11.1"/>
    </reaction>
</comment>
<dbReference type="SMART" id="SM00220">
    <property type="entry name" value="S_TKc"/>
    <property type="match status" value="1"/>
</dbReference>
<evidence type="ECO:0000313" key="13">
    <source>
        <dbReference type="EMBL" id="OMJ75426.1"/>
    </source>
</evidence>
<evidence type="ECO:0000256" key="10">
    <source>
        <dbReference type="SAM" id="Coils"/>
    </source>
</evidence>
<comment type="similarity">
    <text evidence="1">Belongs to the protein kinase superfamily. NEK Ser/Thr protein kinase family. NIMA subfamily.</text>
</comment>
<name>A0A1R2BF71_9CILI</name>
<feature type="region of interest" description="Disordered" evidence="11">
    <location>
        <begin position="350"/>
        <end position="372"/>
    </location>
</feature>
<dbReference type="InterPro" id="IPR000719">
    <property type="entry name" value="Prot_kinase_dom"/>
</dbReference>
<feature type="compositionally biased region" description="Basic and acidic residues" evidence="11">
    <location>
        <begin position="514"/>
        <end position="523"/>
    </location>
</feature>
<feature type="region of interest" description="Disordered" evidence="11">
    <location>
        <begin position="503"/>
        <end position="523"/>
    </location>
</feature>
<comment type="caution">
    <text evidence="13">The sequence shown here is derived from an EMBL/GenBank/DDBJ whole genome shotgun (WGS) entry which is preliminary data.</text>
</comment>
<feature type="domain" description="Protein kinase" evidence="12">
    <location>
        <begin position="4"/>
        <end position="265"/>
    </location>
</feature>
<dbReference type="PANTHER" id="PTHR44899:SF10">
    <property type="entry name" value="NIMA-RELATED KINASE 2"/>
    <property type="match status" value="1"/>
</dbReference>
<keyword evidence="4" id="KW-0808">Transferase</keyword>
<keyword evidence="14" id="KW-1185">Reference proteome</keyword>
<dbReference type="InterPro" id="IPR008271">
    <property type="entry name" value="Ser/Thr_kinase_AS"/>
</dbReference>
<dbReference type="PROSITE" id="PS50011">
    <property type="entry name" value="PROTEIN_KINASE_DOM"/>
    <property type="match status" value="1"/>
</dbReference>
<evidence type="ECO:0000256" key="4">
    <source>
        <dbReference type="ARBA" id="ARBA00022679"/>
    </source>
</evidence>
<keyword evidence="6" id="KW-0418">Kinase</keyword>
<evidence type="ECO:0000256" key="8">
    <source>
        <dbReference type="ARBA" id="ARBA00047899"/>
    </source>
</evidence>
<evidence type="ECO:0000259" key="12">
    <source>
        <dbReference type="PROSITE" id="PS50011"/>
    </source>
</evidence>
<evidence type="ECO:0000256" key="11">
    <source>
        <dbReference type="SAM" id="MobiDB-lite"/>
    </source>
</evidence>
<evidence type="ECO:0000256" key="3">
    <source>
        <dbReference type="ARBA" id="ARBA00022527"/>
    </source>
</evidence>
<feature type="compositionally biased region" description="Basic and acidic residues" evidence="11">
    <location>
        <begin position="638"/>
        <end position="654"/>
    </location>
</feature>
<dbReference type="Pfam" id="PF00069">
    <property type="entry name" value="Pkinase"/>
    <property type="match status" value="1"/>
</dbReference>